<name>A0AAN0XUI4_9VIBR</name>
<dbReference type="PRINTS" id="PR00039">
    <property type="entry name" value="HTHLYSR"/>
</dbReference>
<dbReference type="PANTHER" id="PTHR30537">
    <property type="entry name" value="HTH-TYPE TRANSCRIPTIONAL REGULATOR"/>
    <property type="match status" value="1"/>
</dbReference>
<keyword evidence="3" id="KW-0238">DNA-binding</keyword>
<dbReference type="Pfam" id="PF00126">
    <property type="entry name" value="HTH_1"/>
    <property type="match status" value="1"/>
</dbReference>
<reference evidence="6 7" key="1">
    <citation type="submission" date="2016-06" db="EMBL/GenBank/DDBJ databases">
        <title>Adaptive Radiation by Waves of Gene Transfer Leads to Fine-Scale Resource Partitioning in Marine Microbes.</title>
        <authorList>
            <person name="Hehemann J.-H."/>
            <person name="Arevalo P."/>
            <person name="Datta M.S."/>
            <person name="Yu X."/>
            <person name="Corzett C."/>
            <person name="Henschel A."/>
            <person name="Preheim S.P."/>
            <person name="Timberlake S."/>
            <person name="Alm E.J."/>
            <person name="Polz M.F."/>
        </authorList>
    </citation>
    <scope>NUCLEOTIDE SEQUENCE [LARGE SCALE GENOMIC DNA]</scope>
    <source>
        <strain evidence="6 7">FF50</strain>
    </source>
</reference>
<dbReference type="SUPFAM" id="SSF53850">
    <property type="entry name" value="Periplasmic binding protein-like II"/>
    <property type="match status" value="1"/>
</dbReference>
<evidence type="ECO:0000313" key="6">
    <source>
        <dbReference type="EMBL" id="ANO32776.1"/>
    </source>
</evidence>
<keyword evidence="2" id="KW-0805">Transcription regulation</keyword>
<dbReference type="InterPro" id="IPR005119">
    <property type="entry name" value="LysR_subst-bd"/>
</dbReference>
<dbReference type="EMBL" id="CP016177">
    <property type="protein sequence ID" value="ANO32776.1"/>
    <property type="molecule type" value="Genomic_DNA"/>
</dbReference>
<dbReference type="RefSeq" id="WP_065209802.1">
    <property type="nucleotide sequence ID" value="NZ_CP016177.1"/>
</dbReference>
<dbReference type="CDD" id="cd08432">
    <property type="entry name" value="PBP2_GcdR_TrpI_HvrB_AmpR_like"/>
    <property type="match status" value="1"/>
</dbReference>
<evidence type="ECO:0000256" key="2">
    <source>
        <dbReference type="ARBA" id="ARBA00023015"/>
    </source>
</evidence>
<dbReference type="SUPFAM" id="SSF46785">
    <property type="entry name" value="Winged helix' DNA-binding domain"/>
    <property type="match status" value="1"/>
</dbReference>
<evidence type="ECO:0000256" key="3">
    <source>
        <dbReference type="ARBA" id="ARBA00023125"/>
    </source>
</evidence>
<dbReference type="GO" id="GO:0006351">
    <property type="term" value="P:DNA-templated transcription"/>
    <property type="evidence" value="ECO:0007669"/>
    <property type="project" value="TreeGrafter"/>
</dbReference>
<dbReference type="InterPro" id="IPR058163">
    <property type="entry name" value="LysR-type_TF_proteobact-type"/>
</dbReference>
<dbReference type="InterPro" id="IPR000847">
    <property type="entry name" value="LysR_HTH_N"/>
</dbReference>
<dbReference type="Gene3D" id="3.40.190.10">
    <property type="entry name" value="Periplasmic binding protein-like II"/>
    <property type="match status" value="2"/>
</dbReference>
<keyword evidence="4" id="KW-0804">Transcription</keyword>
<dbReference type="Proteomes" id="UP000092018">
    <property type="component" value="Chromosome 1"/>
</dbReference>
<accession>A0AAN0XUI4</accession>
<organism evidence="6 7">
    <name type="scientific">Vibrio breoganii</name>
    <dbReference type="NCBI Taxonomy" id="553239"/>
    <lineage>
        <taxon>Bacteria</taxon>
        <taxon>Pseudomonadati</taxon>
        <taxon>Pseudomonadota</taxon>
        <taxon>Gammaproteobacteria</taxon>
        <taxon>Vibrionales</taxon>
        <taxon>Vibrionaceae</taxon>
        <taxon>Vibrio</taxon>
    </lineage>
</organism>
<comment type="similarity">
    <text evidence="1">Belongs to the LysR transcriptional regulatory family.</text>
</comment>
<evidence type="ECO:0000256" key="1">
    <source>
        <dbReference type="ARBA" id="ARBA00009437"/>
    </source>
</evidence>
<dbReference type="AlphaFoldDB" id="A0AAN0XUI4"/>
<feature type="domain" description="HTH lysR-type" evidence="5">
    <location>
        <begin position="11"/>
        <end position="63"/>
    </location>
</feature>
<dbReference type="GO" id="GO:0003700">
    <property type="term" value="F:DNA-binding transcription factor activity"/>
    <property type="evidence" value="ECO:0007669"/>
    <property type="project" value="InterPro"/>
</dbReference>
<dbReference type="PROSITE" id="PS50931">
    <property type="entry name" value="HTH_LYSR"/>
    <property type="match status" value="1"/>
</dbReference>
<dbReference type="KEGG" id="vbr:A6E01_06005"/>
<dbReference type="Gene3D" id="1.10.10.10">
    <property type="entry name" value="Winged helix-like DNA-binding domain superfamily/Winged helix DNA-binding domain"/>
    <property type="match status" value="1"/>
</dbReference>
<dbReference type="PANTHER" id="PTHR30537:SF32">
    <property type="entry name" value="HTH-TYPE TRANSCRIPTIONAL REGULATOR DSDC"/>
    <property type="match status" value="1"/>
</dbReference>
<dbReference type="InterPro" id="IPR036390">
    <property type="entry name" value="WH_DNA-bd_sf"/>
</dbReference>
<dbReference type="Pfam" id="PF03466">
    <property type="entry name" value="LysR_substrate"/>
    <property type="match status" value="1"/>
</dbReference>
<protein>
    <submittedName>
        <fullName evidence="6">LysR family transcriptional regulator</fullName>
    </submittedName>
</protein>
<proteinExistence type="inferred from homology"/>
<evidence type="ECO:0000259" key="5">
    <source>
        <dbReference type="PROSITE" id="PS50931"/>
    </source>
</evidence>
<dbReference type="InterPro" id="IPR036388">
    <property type="entry name" value="WH-like_DNA-bd_sf"/>
</dbReference>
<evidence type="ECO:0000313" key="7">
    <source>
        <dbReference type="Proteomes" id="UP000092018"/>
    </source>
</evidence>
<gene>
    <name evidence="6" type="ORF">A6E01_06005</name>
</gene>
<sequence length="325" mass="37317">MNKNQQMLSNMYTFAIAGKSLSFTKAGEELFITQGAVSQRIKSLEAQLGFSLFVRMTRRLELTKEGERLLHALNQSFEVIFSELEDIKFDELRGELYIGVAPTFGQKWLLPRLKSFQNKYPNLNVKLRVKASRLDFQHEPVDIAIYYSKEDHHGFHHQKLYDEALVPVCSQEYFNAHFGNEVPSVEQFSQATLLHCTESLEGGEPGKEWSIWLDKQSQHELKSFDAMQRTYHFNHSDMAMIAAKNSMGIAIARASLIQEYLDRGELIAPFERVSAGRAYDLICLKGQQDRPRISAFIAWLTTQVAQEQELQEERKGRKVFLTADG</sequence>
<dbReference type="GO" id="GO:0043565">
    <property type="term" value="F:sequence-specific DNA binding"/>
    <property type="evidence" value="ECO:0007669"/>
    <property type="project" value="TreeGrafter"/>
</dbReference>
<evidence type="ECO:0000256" key="4">
    <source>
        <dbReference type="ARBA" id="ARBA00023163"/>
    </source>
</evidence>